<gene>
    <name evidence="3" type="ORF">BESB_060320</name>
</gene>
<name>A0A2A9MAY8_BESBE</name>
<organism evidence="3 4">
    <name type="scientific">Besnoitia besnoiti</name>
    <name type="common">Apicomplexan protozoan</name>
    <dbReference type="NCBI Taxonomy" id="94643"/>
    <lineage>
        <taxon>Eukaryota</taxon>
        <taxon>Sar</taxon>
        <taxon>Alveolata</taxon>
        <taxon>Apicomplexa</taxon>
        <taxon>Conoidasida</taxon>
        <taxon>Coccidia</taxon>
        <taxon>Eucoccidiorida</taxon>
        <taxon>Eimeriorina</taxon>
        <taxon>Sarcocystidae</taxon>
        <taxon>Besnoitia</taxon>
    </lineage>
</organism>
<keyword evidence="1" id="KW-0175">Coiled coil</keyword>
<comment type="caution">
    <text evidence="3">The sequence shown here is derived from an EMBL/GenBank/DDBJ whole genome shotgun (WGS) entry which is preliminary data.</text>
</comment>
<feature type="region of interest" description="Disordered" evidence="2">
    <location>
        <begin position="58"/>
        <end position="77"/>
    </location>
</feature>
<sequence length="364" mass="39546">MSRSGSIHNSSHVPRQPAVALTFVKGPSGREHVFYNDTPHSSLVPHTVPGGSPFLSSVSCPPQSPLGQATSLGTSQYTNHGERRLSYGACMTGGGPHAHCLRDGFHGLGVPAPYFESSPEELSASERRPLCHRLKAKLRAPAPKASADGAFSGDDIINVQLTERDLEELMALVRSEQDVVLLKRRDQQRGNLGAVVEEQCRQMRILSLELKKTKAVLEEKEFLLEAEKQKTASLTRQLRMLRRLRRAEKQEHQQTLKCAENQLERELENYMEAAHRQGLSFFGRTTESGAGEFRDPDGADAAFADEENFPGSSVAGGEPVIGSEGRDVGAEDWDTSGYSGEAGDGLGFQPDDEGVITGESHAGV</sequence>
<evidence type="ECO:0000313" key="3">
    <source>
        <dbReference type="EMBL" id="PFH35145.1"/>
    </source>
</evidence>
<feature type="region of interest" description="Disordered" evidence="2">
    <location>
        <begin position="307"/>
        <end position="364"/>
    </location>
</feature>
<dbReference type="AlphaFoldDB" id="A0A2A9MAY8"/>
<evidence type="ECO:0000256" key="2">
    <source>
        <dbReference type="SAM" id="MobiDB-lite"/>
    </source>
</evidence>
<dbReference type="EMBL" id="NWUJ01000005">
    <property type="protein sequence ID" value="PFH35145.1"/>
    <property type="molecule type" value="Genomic_DNA"/>
</dbReference>
<dbReference type="VEuPathDB" id="ToxoDB:BESB_060320"/>
<dbReference type="OrthoDB" id="330193at2759"/>
<dbReference type="Proteomes" id="UP000224006">
    <property type="component" value="Chromosome V"/>
</dbReference>
<accession>A0A2A9MAY8</accession>
<feature type="coiled-coil region" evidence="1">
    <location>
        <begin position="224"/>
        <end position="276"/>
    </location>
</feature>
<reference evidence="3 4" key="1">
    <citation type="submission" date="2017-09" db="EMBL/GenBank/DDBJ databases">
        <title>Genome sequencing of Besnoitia besnoiti strain Bb-Ger1.</title>
        <authorList>
            <person name="Schares G."/>
            <person name="Venepally P."/>
            <person name="Lorenzi H.A."/>
        </authorList>
    </citation>
    <scope>NUCLEOTIDE SEQUENCE [LARGE SCALE GENOMIC DNA]</scope>
    <source>
        <strain evidence="3 4">Bb-Ger1</strain>
    </source>
</reference>
<evidence type="ECO:0000256" key="1">
    <source>
        <dbReference type="SAM" id="Coils"/>
    </source>
</evidence>
<evidence type="ECO:0000313" key="4">
    <source>
        <dbReference type="Proteomes" id="UP000224006"/>
    </source>
</evidence>
<dbReference type="GeneID" id="40310960"/>
<dbReference type="RefSeq" id="XP_029219154.1">
    <property type="nucleotide sequence ID" value="XM_029364446.1"/>
</dbReference>
<protein>
    <submittedName>
        <fullName evidence="3">Uncharacterized protein</fullName>
    </submittedName>
</protein>
<keyword evidence="4" id="KW-1185">Reference proteome</keyword>
<dbReference type="KEGG" id="bbes:BESB_060320"/>
<proteinExistence type="predicted"/>